<protein>
    <submittedName>
        <fullName evidence="1">Uncharacterized protein</fullName>
    </submittedName>
</protein>
<gene>
    <name evidence="1" type="ORF">ABIG07_000880</name>
</gene>
<reference evidence="1 2" key="1">
    <citation type="submission" date="2024-07" db="EMBL/GenBank/DDBJ databases">
        <title>Genomic Encyclopedia of Type Strains, Phase V (KMG-V): Genome sequencing to study the core and pangenomes of soil and plant-associated prokaryotes.</title>
        <authorList>
            <person name="Whitman W."/>
        </authorList>
    </citation>
    <scope>NUCLEOTIDE SEQUENCE [LARGE SCALE GENOMIC DNA]</scope>
    <source>
        <strain evidence="1 2">USDA 152</strain>
    </source>
</reference>
<organism evidence="1 2">
    <name type="scientific">Bradyrhizobium ottawaense</name>
    <dbReference type="NCBI Taxonomy" id="931866"/>
    <lineage>
        <taxon>Bacteria</taxon>
        <taxon>Pseudomonadati</taxon>
        <taxon>Pseudomonadota</taxon>
        <taxon>Alphaproteobacteria</taxon>
        <taxon>Hyphomicrobiales</taxon>
        <taxon>Nitrobacteraceae</taxon>
        <taxon>Bradyrhizobium</taxon>
    </lineage>
</organism>
<accession>A0ABV4FK30</accession>
<dbReference type="RefSeq" id="WP_131233177.1">
    <property type="nucleotide sequence ID" value="NZ_AXAF01000052.1"/>
</dbReference>
<comment type="caution">
    <text evidence="1">The sequence shown here is derived from an EMBL/GenBank/DDBJ whole genome shotgun (WGS) entry which is preliminary data.</text>
</comment>
<keyword evidence="2" id="KW-1185">Reference proteome</keyword>
<dbReference type="Proteomes" id="UP001565369">
    <property type="component" value="Unassembled WGS sequence"/>
</dbReference>
<proteinExistence type="predicted"/>
<sequence>MTEDESDCGGGDDWMLDDGSEGNEFIHFDEYEDAVAAIELVASHNLSTFRNGRRSGSGLSLPCKTPYRVRW</sequence>
<evidence type="ECO:0000313" key="1">
    <source>
        <dbReference type="EMBL" id="MEY9451932.1"/>
    </source>
</evidence>
<evidence type="ECO:0000313" key="2">
    <source>
        <dbReference type="Proteomes" id="UP001565369"/>
    </source>
</evidence>
<dbReference type="EMBL" id="JBGBZJ010000003">
    <property type="protein sequence ID" value="MEY9451932.1"/>
    <property type="molecule type" value="Genomic_DNA"/>
</dbReference>
<name>A0ABV4FK30_9BRAD</name>